<name>A0A917V248_9HYPH</name>
<protein>
    <submittedName>
        <fullName evidence="6">Transcriptional regulator</fullName>
    </submittedName>
</protein>
<evidence type="ECO:0000256" key="1">
    <source>
        <dbReference type="ARBA" id="ARBA00009437"/>
    </source>
</evidence>
<dbReference type="InterPro" id="IPR036390">
    <property type="entry name" value="WH_DNA-bd_sf"/>
</dbReference>
<reference evidence="6 7" key="1">
    <citation type="journal article" date="2014" name="Int. J. Syst. Evol. Microbiol.">
        <title>Complete genome sequence of Corynebacterium casei LMG S-19264T (=DSM 44701T), isolated from a smear-ripened cheese.</title>
        <authorList>
            <consortium name="US DOE Joint Genome Institute (JGI-PGF)"/>
            <person name="Walter F."/>
            <person name="Albersmeier A."/>
            <person name="Kalinowski J."/>
            <person name="Ruckert C."/>
        </authorList>
    </citation>
    <scope>NUCLEOTIDE SEQUENCE [LARGE SCALE GENOMIC DNA]</scope>
    <source>
        <strain evidence="6 7">CGMCC 1.9161</strain>
    </source>
</reference>
<evidence type="ECO:0000313" key="6">
    <source>
        <dbReference type="EMBL" id="GGK20970.1"/>
    </source>
</evidence>
<dbReference type="Gene3D" id="1.10.10.10">
    <property type="entry name" value="Winged helix-like DNA-binding domain superfamily/Winged helix DNA-binding domain"/>
    <property type="match status" value="1"/>
</dbReference>
<keyword evidence="7" id="KW-1185">Reference proteome</keyword>
<dbReference type="GO" id="GO:0003700">
    <property type="term" value="F:DNA-binding transcription factor activity"/>
    <property type="evidence" value="ECO:0007669"/>
    <property type="project" value="InterPro"/>
</dbReference>
<dbReference type="InterPro" id="IPR005119">
    <property type="entry name" value="LysR_subst-bd"/>
</dbReference>
<dbReference type="Pfam" id="PF00126">
    <property type="entry name" value="HTH_1"/>
    <property type="match status" value="1"/>
</dbReference>
<evidence type="ECO:0000313" key="7">
    <source>
        <dbReference type="Proteomes" id="UP000600449"/>
    </source>
</evidence>
<comment type="caution">
    <text evidence="6">The sequence shown here is derived from an EMBL/GenBank/DDBJ whole genome shotgun (WGS) entry which is preliminary data.</text>
</comment>
<dbReference type="InterPro" id="IPR000847">
    <property type="entry name" value="LysR_HTH_N"/>
</dbReference>
<proteinExistence type="inferred from homology"/>
<gene>
    <name evidence="6" type="ORF">GCM10011322_04530</name>
</gene>
<dbReference type="SUPFAM" id="SSF46785">
    <property type="entry name" value="Winged helix' DNA-binding domain"/>
    <property type="match status" value="1"/>
</dbReference>
<dbReference type="Pfam" id="PF03466">
    <property type="entry name" value="LysR_substrate"/>
    <property type="match status" value="1"/>
</dbReference>
<evidence type="ECO:0000256" key="2">
    <source>
        <dbReference type="ARBA" id="ARBA00023015"/>
    </source>
</evidence>
<dbReference type="GO" id="GO:0043565">
    <property type="term" value="F:sequence-specific DNA binding"/>
    <property type="evidence" value="ECO:0007669"/>
    <property type="project" value="TreeGrafter"/>
</dbReference>
<evidence type="ECO:0000259" key="5">
    <source>
        <dbReference type="PROSITE" id="PS50931"/>
    </source>
</evidence>
<dbReference type="InterPro" id="IPR058163">
    <property type="entry name" value="LysR-type_TF_proteobact-type"/>
</dbReference>
<dbReference type="Gene3D" id="3.40.190.290">
    <property type="match status" value="1"/>
</dbReference>
<dbReference type="PANTHER" id="PTHR30537:SF5">
    <property type="entry name" value="HTH-TYPE TRANSCRIPTIONAL ACTIVATOR TTDR-RELATED"/>
    <property type="match status" value="1"/>
</dbReference>
<accession>A0A917V248</accession>
<dbReference type="GO" id="GO:0006351">
    <property type="term" value="P:DNA-templated transcription"/>
    <property type="evidence" value="ECO:0007669"/>
    <property type="project" value="TreeGrafter"/>
</dbReference>
<evidence type="ECO:0000256" key="3">
    <source>
        <dbReference type="ARBA" id="ARBA00023125"/>
    </source>
</evidence>
<dbReference type="PANTHER" id="PTHR30537">
    <property type="entry name" value="HTH-TYPE TRANSCRIPTIONAL REGULATOR"/>
    <property type="match status" value="1"/>
</dbReference>
<keyword evidence="4" id="KW-0804">Transcription</keyword>
<evidence type="ECO:0000256" key="4">
    <source>
        <dbReference type="ARBA" id="ARBA00023163"/>
    </source>
</evidence>
<dbReference type="FunFam" id="1.10.10.10:FF:000001">
    <property type="entry name" value="LysR family transcriptional regulator"/>
    <property type="match status" value="1"/>
</dbReference>
<sequence>MRVFQAVVATGGFGAAANALGVSQPFASQTIQRLEARLGTRLLHRTTRGHRLTEDGERFLDAARRVLEAVEAAEAEWQRSDAQVEGLLRVSVPIALGLDRITPLMPAYLERHPKVSLDLRLTDDVENLIDARIDLAVRMGRPTDSSLMHRRLCGLQRIVVATPELVARFGMPKRPADLARMPCVAWDGSREHLNRWKFVEDGEIVTFHAESRFRSNQGMSLYLMCLGGFGVMRVAEHLARPAVADGRLVQLLADRLLVDNTEIYALFLPDRRIVPRIRSFVEFMVEAFREPDWEIVGRGERSGA</sequence>
<dbReference type="SUPFAM" id="SSF53850">
    <property type="entry name" value="Periplasmic binding protein-like II"/>
    <property type="match status" value="1"/>
</dbReference>
<organism evidence="6 7">
    <name type="scientific">Salinarimonas ramus</name>
    <dbReference type="NCBI Taxonomy" id="690164"/>
    <lineage>
        <taxon>Bacteria</taxon>
        <taxon>Pseudomonadati</taxon>
        <taxon>Pseudomonadota</taxon>
        <taxon>Alphaproteobacteria</taxon>
        <taxon>Hyphomicrobiales</taxon>
        <taxon>Salinarimonadaceae</taxon>
        <taxon>Salinarimonas</taxon>
    </lineage>
</organism>
<dbReference type="CDD" id="cd08422">
    <property type="entry name" value="PBP2_CrgA_like"/>
    <property type="match status" value="1"/>
</dbReference>
<dbReference type="Proteomes" id="UP000600449">
    <property type="component" value="Unassembled WGS sequence"/>
</dbReference>
<keyword evidence="3" id="KW-0238">DNA-binding</keyword>
<dbReference type="InterPro" id="IPR036388">
    <property type="entry name" value="WH-like_DNA-bd_sf"/>
</dbReference>
<dbReference type="PROSITE" id="PS50931">
    <property type="entry name" value="HTH_LYSR"/>
    <property type="match status" value="1"/>
</dbReference>
<dbReference type="AlphaFoldDB" id="A0A917V248"/>
<dbReference type="EMBL" id="BMMF01000001">
    <property type="protein sequence ID" value="GGK20970.1"/>
    <property type="molecule type" value="Genomic_DNA"/>
</dbReference>
<keyword evidence="2" id="KW-0805">Transcription regulation</keyword>
<comment type="similarity">
    <text evidence="1">Belongs to the LysR transcriptional regulatory family.</text>
</comment>
<feature type="domain" description="HTH lysR-type" evidence="5">
    <location>
        <begin position="1"/>
        <end position="53"/>
    </location>
</feature>
<dbReference type="PRINTS" id="PR00039">
    <property type="entry name" value="HTHLYSR"/>
</dbReference>